<dbReference type="Gramene" id="KRH48673">
    <property type="protein sequence ID" value="KRH48673"/>
    <property type="gene ID" value="GLYMA_07G104400"/>
</dbReference>
<reference evidence="2" key="2">
    <citation type="submission" date="2018-02" db="UniProtKB">
        <authorList>
            <consortium name="EnsemblPlants"/>
        </authorList>
    </citation>
    <scope>IDENTIFICATION</scope>
    <source>
        <strain evidence="2">Williams 82</strain>
    </source>
</reference>
<dbReference type="OMA" id="RRVINCN"/>
<evidence type="ECO:0000313" key="3">
    <source>
        <dbReference type="Proteomes" id="UP000008827"/>
    </source>
</evidence>
<accession>A0A0R0J1N9</accession>
<protein>
    <submittedName>
        <fullName evidence="1 2">Uncharacterized protein</fullName>
    </submittedName>
</protein>
<dbReference type="PANTHER" id="PTHR47150">
    <property type="entry name" value="OS12G0169200 PROTEIN"/>
    <property type="match status" value="1"/>
</dbReference>
<reference evidence="1" key="3">
    <citation type="submission" date="2018-07" db="EMBL/GenBank/DDBJ databases">
        <title>WGS assembly of Glycine max.</title>
        <authorList>
            <person name="Schmutz J."/>
            <person name="Cannon S."/>
            <person name="Schlueter J."/>
            <person name="Ma J."/>
            <person name="Mitros T."/>
            <person name="Nelson W."/>
            <person name="Hyten D."/>
            <person name="Song Q."/>
            <person name="Thelen J."/>
            <person name="Cheng J."/>
            <person name="Xu D."/>
            <person name="Hellsten U."/>
            <person name="May G."/>
            <person name="Yu Y."/>
            <person name="Sakurai T."/>
            <person name="Umezawa T."/>
            <person name="Bhattacharyya M."/>
            <person name="Sandhu D."/>
            <person name="Valliyodan B."/>
            <person name="Lindquist E."/>
            <person name="Peto M."/>
            <person name="Grant D."/>
            <person name="Shu S."/>
            <person name="Goodstein D."/>
            <person name="Barry K."/>
            <person name="Futrell-Griggs M."/>
            <person name="Abernathy B."/>
            <person name="Du J."/>
            <person name="Tian Z."/>
            <person name="Zhu L."/>
            <person name="Gill N."/>
            <person name="Joshi T."/>
            <person name="Libault M."/>
            <person name="Sethuraman A."/>
            <person name="Zhang X."/>
            <person name="Shinozaki K."/>
            <person name="Nguyen H."/>
            <person name="Wing R."/>
            <person name="Cregan P."/>
            <person name="Specht J."/>
            <person name="Grimwood J."/>
            <person name="Rokhsar D."/>
            <person name="Stacey G."/>
            <person name="Shoemaker R."/>
            <person name="Jackson S."/>
        </authorList>
    </citation>
    <scope>NUCLEOTIDE SEQUENCE</scope>
    <source>
        <tissue evidence="1">Callus</tissue>
    </source>
</reference>
<dbReference type="Pfam" id="PF04827">
    <property type="entry name" value="Plant_tran"/>
    <property type="match status" value="1"/>
</dbReference>
<dbReference type="InParanoid" id="A0A0R0J1N9"/>
<name>A0A0R0J1N9_SOYBN</name>
<dbReference type="AlphaFoldDB" id="A0A0R0J1N9"/>
<dbReference type="PANTHER" id="PTHR47150:SF7">
    <property type="entry name" value="NUCLEASE"/>
    <property type="match status" value="1"/>
</dbReference>
<organism evidence="1">
    <name type="scientific">Glycine max</name>
    <name type="common">Soybean</name>
    <name type="synonym">Glycine hispida</name>
    <dbReference type="NCBI Taxonomy" id="3847"/>
    <lineage>
        <taxon>Eukaryota</taxon>
        <taxon>Viridiplantae</taxon>
        <taxon>Streptophyta</taxon>
        <taxon>Embryophyta</taxon>
        <taxon>Tracheophyta</taxon>
        <taxon>Spermatophyta</taxon>
        <taxon>Magnoliopsida</taxon>
        <taxon>eudicotyledons</taxon>
        <taxon>Gunneridae</taxon>
        <taxon>Pentapetalae</taxon>
        <taxon>rosids</taxon>
        <taxon>fabids</taxon>
        <taxon>Fabales</taxon>
        <taxon>Fabaceae</taxon>
        <taxon>Papilionoideae</taxon>
        <taxon>50 kb inversion clade</taxon>
        <taxon>NPAAA clade</taxon>
        <taxon>indigoferoid/millettioid clade</taxon>
        <taxon>Phaseoleae</taxon>
        <taxon>Glycine</taxon>
        <taxon>Glycine subgen. Soja</taxon>
    </lineage>
</organism>
<reference evidence="1 2" key="1">
    <citation type="journal article" date="2010" name="Nature">
        <title>Genome sequence of the palaeopolyploid soybean.</title>
        <authorList>
            <person name="Schmutz J."/>
            <person name="Cannon S.B."/>
            <person name="Schlueter J."/>
            <person name="Ma J."/>
            <person name="Mitros T."/>
            <person name="Nelson W."/>
            <person name="Hyten D.L."/>
            <person name="Song Q."/>
            <person name="Thelen J.J."/>
            <person name="Cheng J."/>
            <person name="Xu D."/>
            <person name="Hellsten U."/>
            <person name="May G.D."/>
            <person name="Yu Y."/>
            <person name="Sakurai T."/>
            <person name="Umezawa T."/>
            <person name="Bhattacharyya M.K."/>
            <person name="Sandhu D."/>
            <person name="Valliyodan B."/>
            <person name="Lindquist E."/>
            <person name="Peto M."/>
            <person name="Grant D."/>
            <person name="Shu S."/>
            <person name="Goodstein D."/>
            <person name="Barry K."/>
            <person name="Futrell-Griggs M."/>
            <person name="Abernathy B."/>
            <person name="Du J."/>
            <person name="Tian Z."/>
            <person name="Zhu L."/>
            <person name="Gill N."/>
            <person name="Joshi T."/>
            <person name="Libault M."/>
            <person name="Sethuraman A."/>
            <person name="Zhang X.-C."/>
            <person name="Shinozaki K."/>
            <person name="Nguyen H.T."/>
            <person name="Wing R.A."/>
            <person name="Cregan P."/>
            <person name="Specht J."/>
            <person name="Grimwood J."/>
            <person name="Rokhsar D."/>
            <person name="Stacey G."/>
            <person name="Shoemaker R.C."/>
            <person name="Jackson S.A."/>
        </authorList>
    </citation>
    <scope>NUCLEOTIDE SEQUENCE</scope>
    <source>
        <strain evidence="2">cv. Williams 82</strain>
        <tissue evidence="1">Callus</tissue>
    </source>
</reference>
<dbReference type="EnsemblPlants" id="KRH48673">
    <property type="protein sequence ID" value="KRH48673"/>
    <property type="gene ID" value="GLYMA_07G104400"/>
</dbReference>
<proteinExistence type="predicted"/>
<evidence type="ECO:0000313" key="1">
    <source>
        <dbReference type="EMBL" id="KRH48673.1"/>
    </source>
</evidence>
<evidence type="ECO:0000313" key="2">
    <source>
        <dbReference type="EnsemblPlants" id="KRH48673"/>
    </source>
</evidence>
<dbReference type="Proteomes" id="UP000008827">
    <property type="component" value="Chromosome 7"/>
</dbReference>
<keyword evidence="3" id="KW-1185">Reference proteome</keyword>
<sequence>MRYLCHVKQQTKNIIRPIRTRRVINCNRGDKHSCLMNDYFYENYVYIETQFQQRFQMSKQLFLRIVDALKGTTTIHILAYGSLTYSVDEYVRIGESTAVECLEAFVKGVNEIFGDEHLRRPNNNNINRLLQIGKACSNNDINVLSQSLVFNDVLQGEKRKLFAKCQEATRKDVDRTFGVLKSRFAIICAPSRNSQIGTIKNINLTHIILHNVIVEDE</sequence>
<dbReference type="InterPro" id="IPR006912">
    <property type="entry name" value="Harbinger_derived_prot"/>
</dbReference>
<gene>
    <name evidence="1" type="ORF">GLYMA_07G104400</name>
</gene>
<dbReference type="EMBL" id="CM000840">
    <property type="protein sequence ID" value="KRH48673.1"/>
    <property type="molecule type" value="Genomic_DNA"/>
</dbReference>